<feature type="domain" description="C2H2-type" evidence="9">
    <location>
        <begin position="258"/>
        <end position="280"/>
    </location>
</feature>
<evidence type="ECO:0000256" key="2">
    <source>
        <dbReference type="ARBA" id="ARBA00022737"/>
    </source>
</evidence>
<evidence type="ECO:0000313" key="10">
    <source>
        <dbReference type="EMBL" id="CAH8363138.1"/>
    </source>
</evidence>
<evidence type="ECO:0000256" key="7">
    <source>
        <dbReference type="PROSITE-ProRule" id="PRU00042"/>
    </source>
</evidence>
<keyword evidence="5" id="KW-0805">Transcription regulation</keyword>
<comment type="caution">
    <text evidence="10">The sequence shown here is derived from an EMBL/GenBank/DDBJ whole genome shotgun (WGS) entry which is preliminary data.</text>
</comment>
<sequence>MSQSLHVCKICGKGYATVQAVCGHQRAHSKLKRVRGGLKKPPRVCTGPLQRGCKATCSLSLKESSSSFMSEIEKQEMDEAAVSLVMFSEGVSENRNLPQGVDQWRKEFSEVSATCSDVVAQALSPPLRSKSQIKRESNFSYRFKICGKSFERSLGSHQALHRSDRGQDGHLLSVLTDSGAKKIVPQPSCIGVSQEELIERGDTNVKEHSVEARQGFSKVSSHSSFEKSSCYSDVVAQEALLIPLGSKLQEKPKSKSSYKCKVCGKIFGCFQALGGHQTLHRPINVVMGRKRKRFEDGSSPSGSSEAKKIVSQPSSYEVSKEELIELRDTNVKEHSVELKQDFQQFSTCGDVLAQALPSPLRCNTQKRLQS</sequence>
<protein>
    <recommendedName>
        <fullName evidence="9">C2H2-type domain-containing protein</fullName>
    </recommendedName>
</protein>
<keyword evidence="4" id="KW-0862">Zinc</keyword>
<accession>A0ABC8KVT2</accession>
<dbReference type="GO" id="GO:0008270">
    <property type="term" value="F:zinc ion binding"/>
    <property type="evidence" value="ECO:0007669"/>
    <property type="project" value="UniProtKB-KW"/>
</dbReference>
<dbReference type="EMBL" id="CAKOAT010352931">
    <property type="protein sequence ID" value="CAH8363138.1"/>
    <property type="molecule type" value="Genomic_DNA"/>
</dbReference>
<dbReference type="GO" id="GO:0043565">
    <property type="term" value="F:sequence-specific DNA binding"/>
    <property type="evidence" value="ECO:0007669"/>
    <property type="project" value="UniProtKB-ARBA"/>
</dbReference>
<evidence type="ECO:0000256" key="5">
    <source>
        <dbReference type="ARBA" id="ARBA00023015"/>
    </source>
</evidence>
<dbReference type="PANTHER" id="PTHR45988:SF87">
    <property type="entry name" value="C2H2 AND C2HC ZINC FINGERS SUPERFAMILY PROTEIN"/>
    <property type="match status" value="1"/>
</dbReference>
<dbReference type="PANTHER" id="PTHR45988">
    <property type="entry name" value="C2H2 TYPE ZINC FINGER TRANSCRIPTION FACTOR FAMILY-RELATED"/>
    <property type="match status" value="1"/>
</dbReference>
<keyword evidence="11" id="KW-1185">Reference proteome</keyword>
<evidence type="ECO:0000259" key="9">
    <source>
        <dbReference type="PROSITE" id="PS50157"/>
    </source>
</evidence>
<proteinExistence type="predicted"/>
<dbReference type="Proteomes" id="UP001642260">
    <property type="component" value="Unassembled WGS sequence"/>
</dbReference>
<dbReference type="SMART" id="SM00355">
    <property type="entry name" value="ZnF_C2H2"/>
    <property type="match status" value="2"/>
</dbReference>
<organism evidence="10 11">
    <name type="scientific">Eruca vesicaria subsp. sativa</name>
    <name type="common">Garden rocket</name>
    <name type="synonym">Eruca sativa</name>
    <dbReference type="NCBI Taxonomy" id="29727"/>
    <lineage>
        <taxon>Eukaryota</taxon>
        <taxon>Viridiplantae</taxon>
        <taxon>Streptophyta</taxon>
        <taxon>Embryophyta</taxon>
        <taxon>Tracheophyta</taxon>
        <taxon>Spermatophyta</taxon>
        <taxon>Magnoliopsida</taxon>
        <taxon>eudicotyledons</taxon>
        <taxon>Gunneridae</taxon>
        <taxon>Pentapetalae</taxon>
        <taxon>rosids</taxon>
        <taxon>malvids</taxon>
        <taxon>Brassicales</taxon>
        <taxon>Brassicaceae</taxon>
        <taxon>Brassiceae</taxon>
        <taxon>Eruca</taxon>
    </lineage>
</organism>
<evidence type="ECO:0000313" key="11">
    <source>
        <dbReference type="Proteomes" id="UP001642260"/>
    </source>
</evidence>
<keyword evidence="6" id="KW-0804">Transcription</keyword>
<dbReference type="InterPro" id="IPR036236">
    <property type="entry name" value="Znf_C2H2_sf"/>
</dbReference>
<dbReference type="PROSITE" id="PS50157">
    <property type="entry name" value="ZINC_FINGER_C2H2_2"/>
    <property type="match status" value="2"/>
</dbReference>
<evidence type="ECO:0000256" key="6">
    <source>
        <dbReference type="ARBA" id="ARBA00023163"/>
    </source>
</evidence>
<evidence type="ECO:0000256" key="3">
    <source>
        <dbReference type="ARBA" id="ARBA00022771"/>
    </source>
</evidence>
<keyword evidence="3 7" id="KW-0863">Zinc-finger</keyword>
<dbReference type="PROSITE" id="PS00028">
    <property type="entry name" value="ZINC_FINGER_C2H2_1"/>
    <property type="match status" value="2"/>
</dbReference>
<evidence type="ECO:0000256" key="1">
    <source>
        <dbReference type="ARBA" id="ARBA00022723"/>
    </source>
</evidence>
<dbReference type="InterPro" id="IPR044653">
    <property type="entry name" value="AZF1/2/3-like"/>
</dbReference>
<dbReference type="Pfam" id="PF13912">
    <property type="entry name" value="zf-C2H2_6"/>
    <property type="match status" value="2"/>
</dbReference>
<gene>
    <name evidence="10" type="ORF">ERUC_LOCUS28894</name>
</gene>
<keyword evidence="1" id="KW-0479">Metal-binding</keyword>
<reference evidence="10 11" key="1">
    <citation type="submission" date="2022-03" db="EMBL/GenBank/DDBJ databases">
        <authorList>
            <person name="Macdonald S."/>
            <person name="Ahmed S."/>
            <person name="Newling K."/>
        </authorList>
    </citation>
    <scope>NUCLEOTIDE SEQUENCE [LARGE SCALE GENOMIC DNA]</scope>
</reference>
<evidence type="ECO:0000256" key="8">
    <source>
        <dbReference type="SAM" id="MobiDB-lite"/>
    </source>
</evidence>
<dbReference type="SUPFAM" id="SSF57667">
    <property type="entry name" value="beta-beta-alpha zinc fingers"/>
    <property type="match status" value="2"/>
</dbReference>
<name>A0ABC8KVT2_ERUVS</name>
<feature type="region of interest" description="Disordered" evidence="8">
    <location>
        <begin position="293"/>
        <end position="313"/>
    </location>
</feature>
<dbReference type="AlphaFoldDB" id="A0ABC8KVT2"/>
<keyword evidence="2" id="KW-0677">Repeat</keyword>
<evidence type="ECO:0000256" key="4">
    <source>
        <dbReference type="ARBA" id="ARBA00022833"/>
    </source>
</evidence>
<dbReference type="InterPro" id="IPR013087">
    <property type="entry name" value="Znf_C2H2_type"/>
</dbReference>
<feature type="domain" description="C2H2-type" evidence="9">
    <location>
        <begin position="6"/>
        <end position="33"/>
    </location>
</feature>